<protein>
    <submittedName>
        <fullName evidence="1">Uncharacterized protein</fullName>
    </submittedName>
</protein>
<dbReference type="EMBL" id="REGN01007138">
    <property type="protein sequence ID" value="RNA07157.1"/>
    <property type="molecule type" value="Genomic_DNA"/>
</dbReference>
<organism evidence="1 2">
    <name type="scientific">Brachionus plicatilis</name>
    <name type="common">Marine rotifer</name>
    <name type="synonym">Brachionus muelleri</name>
    <dbReference type="NCBI Taxonomy" id="10195"/>
    <lineage>
        <taxon>Eukaryota</taxon>
        <taxon>Metazoa</taxon>
        <taxon>Spiralia</taxon>
        <taxon>Gnathifera</taxon>
        <taxon>Rotifera</taxon>
        <taxon>Eurotatoria</taxon>
        <taxon>Monogononta</taxon>
        <taxon>Pseudotrocha</taxon>
        <taxon>Ploima</taxon>
        <taxon>Brachionidae</taxon>
        <taxon>Brachionus</taxon>
    </lineage>
</organism>
<sequence length="99" mass="11773">MEFIYKIMDLILLKKYLNDKLELLNKVLIEQKTKEISKRVEKPLGLSSVKVQFLPRDSLLLNLKTIDAELFTYVILYSKLKEQIVKITFVSNHDRKFKE</sequence>
<evidence type="ECO:0000313" key="1">
    <source>
        <dbReference type="EMBL" id="RNA07157.1"/>
    </source>
</evidence>
<dbReference type="Proteomes" id="UP000276133">
    <property type="component" value="Unassembled WGS sequence"/>
</dbReference>
<gene>
    <name evidence="1" type="ORF">BpHYR1_048415</name>
</gene>
<dbReference type="AlphaFoldDB" id="A0A3M7Q6U6"/>
<evidence type="ECO:0000313" key="2">
    <source>
        <dbReference type="Proteomes" id="UP000276133"/>
    </source>
</evidence>
<keyword evidence="2" id="KW-1185">Reference proteome</keyword>
<accession>A0A3M7Q6U6</accession>
<name>A0A3M7Q6U6_BRAPC</name>
<comment type="caution">
    <text evidence="1">The sequence shown here is derived from an EMBL/GenBank/DDBJ whole genome shotgun (WGS) entry which is preliminary data.</text>
</comment>
<reference evidence="1 2" key="1">
    <citation type="journal article" date="2018" name="Sci. Rep.">
        <title>Genomic signatures of local adaptation to the degree of environmental predictability in rotifers.</title>
        <authorList>
            <person name="Franch-Gras L."/>
            <person name="Hahn C."/>
            <person name="Garcia-Roger E.M."/>
            <person name="Carmona M.J."/>
            <person name="Serra M."/>
            <person name="Gomez A."/>
        </authorList>
    </citation>
    <scope>NUCLEOTIDE SEQUENCE [LARGE SCALE GENOMIC DNA]</scope>
    <source>
        <strain evidence="1">HYR1</strain>
    </source>
</reference>
<proteinExistence type="predicted"/>